<dbReference type="GO" id="GO:0050660">
    <property type="term" value="F:flavin adenine dinucleotide binding"/>
    <property type="evidence" value="ECO:0007669"/>
    <property type="project" value="InterPro"/>
</dbReference>
<dbReference type="GO" id="GO:0016614">
    <property type="term" value="F:oxidoreductase activity, acting on CH-OH group of donors"/>
    <property type="evidence" value="ECO:0007669"/>
    <property type="project" value="InterPro"/>
</dbReference>
<comment type="cofactor">
    <cofactor evidence="3">
        <name>FAD</name>
        <dbReference type="ChEBI" id="CHEBI:57692"/>
    </cofactor>
</comment>
<evidence type="ECO:0000256" key="1">
    <source>
        <dbReference type="ARBA" id="ARBA00010790"/>
    </source>
</evidence>
<feature type="active site" description="Proton acceptor" evidence="2">
    <location>
        <position position="595"/>
    </location>
</feature>
<name>A0A9N9WSD1_9DIPT</name>
<dbReference type="SUPFAM" id="SSF51905">
    <property type="entry name" value="FAD/NAD(P)-binding domain"/>
    <property type="match status" value="1"/>
</dbReference>
<keyword evidence="3" id="KW-0274">FAD</keyword>
<dbReference type="PANTHER" id="PTHR11552:SF208">
    <property type="entry name" value="RE36204P-RELATED"/>
    <property type="match status" value="1"/>
</dbReference>
<feature type="signal peptide" evidence="4">
    <location>
        <begin position="1"/>
        <end position="18"/>
    </location>
</feature>
<keyword evidence="3" id="KW-0285">Flavoprotein</keyword>
<evidence type="ECO:0000256" key="2">
    <source>
        <dbReference type="PIRSR" id="PIRSR000137-1"/>
    </source>
</evidence>
<evidence type="ECO:0000313" key="7">
    <source>
        <dbReference type="Proteomes" id="UP001153620"/>
    </source>
</evidence>
<dbReference type="PROSITE" id="PS00624">
    <property type="entry name" value="GMC_OXRED_2"/>
    <property type="match status" value="1"/>
</dbReference>
<feature type="domain" description="Glucose-methanol-choline oxidoreductase N-terminal" evidence="5">
    <location>
        <begin position="306"/>
        <end position="320"/>
    </location>
</feature>
<feature type="binding site" evidence="3">
    <location>
        <position position="269"/>
    </location>
    <ligand>
        <name>FAD</name>
        <dbReference type="ChEBI" id="CHEBI:57692"/>
    </ligand>
</feature>
<feature type="chain" id="PRO_5040355632" description="Glucose-methanol-choline oxidoreductase N-terminal domain-containing protein" evidence="4">
    <location>
        <begin position="19"/>
        <end position="627"/>
    </location>
</feature>
<dbReference type="Gene3D" id="3.30.560.10">
    <property type="entry name" value="Glucose Oxidase, domain 3"/>
    <property type="match status" value="1"/>
</dbReference>
<dbReference type="Gene3D" id="3.50.50.60">
    <property type="entry name" value="FAD/NAD(P)-binding domain"/>
    <property type="match status" value="1"/>
</dbReference>
<proteinExistence type="inferred from homology"/>
<reference evidence="6" key="2">
    <citation type="submission" date="2022-10" db="EMBL/GenBank/DDBJ databases">
        <authorList>
            <consortium name="ENA_rothamsted_submissions"/>
            <consortium name="culmorum"/>
            <person name="King R."/>
        </authorList>
    </citation>
    <scope>NUCLEOTIDE SEQUENCE</scope>
</reference>
<dbReference type="AlphaFoldDB" id="A0A9N9WSD1"/>
<dbReference type="InterPro" id="IPR000172">
    <property type="entry name" value="GMC_OxRdtase_N"/>
</dbReference>
<evidence type="ECO:0000313" key="6">
    <source>
        <dbReference type="EMBL" id="CAG9807194.1"/>
    </source>
</evidence>
<gene>
    <name evidence="6" type="ORF">CHIRRI_LOCUS10043</name>
</gene>
<dbReference type="EMBL" id="OU895879">
    <property type="protein sequence ID" value="CAG9807194.1"/>
    <property type="molecule type" value="Genomic_DNA"/>
</dbReference>
<dbReference type="SUPFAM" id="SSF54373">
    <property type="entry name" value="FAD-linked reductases, C-terminal domain"/>
    <property type="match status" value="1"/>
</dbReference>
<evidence type="ECO:0000256" key="3">
    <source>
        <dbReference type="PIRSR" id="PIRSR000137-2"/>
    </source>
</evidence>
<feature type="binding site" evidence="3">
    <location>
        <position position="135"/>
    </location>
    <ligand>
        <name>FAD</name>
        <dbReference type="ChEBI" id="CHEBI:57692"/>
    </ligand>
</feature>
<sequence length="627" mass="71266">MWISVKIVLLLTISSCNGFGIPNVFAPFVESLIKNNADKKVERRSYLNEYDFIVVGSGPAGCVVANRLTENPNWNVLLIEAGTVETLIEQVPMFAPYEFLTRYNWGYVAERQPYSCFGSKDSRCGFPRGKALGGTSVIYGMLYTRGSKEDFDNWGKLGNYGWEYYETVLPAFKKSERAHLKFYHKSQFHNDTGYLSVVHNEYQTPIPKIFIDGNKAMGLDEIDYNADENIGVAYLQSNTLKGRRHSAYKSFIEPFLHRKNLHIMLNTRVSKVLIDSVTRIAYGVELIRKNRRHKIIARREVILSAGSFHSPQLLQLSGIGPREDLQRIGVPVLHDLPVGKEMYDHISFPGLLFRSNLTNPILPFLEIQNMVKVFGNFLQSKGFGTVPNGVESLAFIQTPTTNVPHPRLPNIELILLTVAPHYDNGYAVRESERMSDWLYDSVYKQLEGDTTYSFLIVISLLHPKSVGYLELKDRNIFNAPRFYSNFFKEPEDVESILEAIKYTIAMTKTKPFQDIGARLHDAPIPTCAKFGFGSDDYWRCAIRTWCVSLHHQVGTCKMGPSEDRTAIVNPELKVYGVKRLRVIDTSIIPVSTTSHTCAASYMIGEVGADMIKRDWERQSNPYIFHSN</sequence>
<organism evidence="6 7">
    <name type="scientific">Chironomus riparius</name>
    <dbReference type="NCBI Taxonomy" id="315576"/>
    <lineage>
        <taxon>Eukaryota</taxon>
        <taxon>Metazoa</taxon>
        <taxon>Ecdysozoa</taxon>
        <taxon>Arthropoda</taxon>
        <taxon>Hexapoda</taxon>
        <taxon>Insecta</taxon>
        <taxon>Pterygota</taxon>
        <taxon>Neoptera</taxon>
        <taxon>Endopterygota</taxon>
        <taxon>Diptera</taxon>
        <taxon>Nematocera</taxon>
        <taxon>Chironomoidea</taxon>
        <taxon>Chironomidae</taxon>
        <taxon>Chironominae</taxon>
        <taxon>Chironomus</taxon>
    </lineage>
</organism>
<comment type="similarity">
    <text evidence="1">Belongs to the GMC oxidoreductase family.</text>
</comment>
<evidence type="ECO:0000259" key="5">
    <source>
        <dbReference type="PROSITE" id="PS00624"/>
    </source>
</evidence>
<keyword evidence="7" id="KW-1185">Reference proteome</keyword>
<dbReference type="InterPro" id="IPR012132">
    <property type="entry name" value="GMC_OxRdtase"/>
</dbReference>
<dbReference type="Proteomes" id="UP001153620">
    <property type="component" value="Chromosome 3"/>
</dbReference>
<dbReference type="InterPro" id="IPR007867">
    <property type="entry name" value="GMC_OxRtase_C"/>
</dbReference>
<dbReference type="Pfam" id="PF05199">
    <property type="entry name" value="GMC_oxred_C"/>
    <property type="match status" value="1"/>
</dbReference>
<accession>A0A9N9WSD1</accession>
<dbReference type="PIRSF" id="PIRSF000137">
    <property type="entry name" value="Alcohol_oxidase"/>
    <property type="match status" value="1"/>
</dbReference>
<reference evidence="6" key="1">
    <citation type="submission" date="2022-01" db="EMBL/GenBank/DDBJ databases">
        <authorList>
            <person name="King R."/>
        </authorList>
    </citation>
    <scope>NUCLEOTIDE SEQUENCE</scope>
</reference>
<protein>
    <recommendedName>
        <fullName evidence="5">Glucose-methanol-choline oxidoreductase N-terminal domain-containing protein</fullName>
    </recommendedName>
</protein>
<dbReference type="PANTHER" id="PTHR11552">
    <property type="entry name" value="GLUCOSE-METHANOL-CHOLINE GMC OXIDOREDUCTASE"/>
    <property type="match status" value="1"/>
</dbReference>
<keyword evidence="4" id="KW-0732">Signal</keyword>
<dbReference type="Pfam" id="PF00732">
    <property type="entry name" value="GMC_oxred_N"/>
    <property type="match status" value="1"/>
</dbReference>
<evidence type="ECO:0000256" key="4">
    <source>
        <dbReference type="SAM" id="SignalP"/>
    </source>
</evidence>
<feature type="active site" description="Proton donor" evidence="2">
    <location>
        <position position="551"/>
    </location>
</feature>
<dbReference type="OrthoDB" id="269227at2759"/>
<dbReference type="InterPro" id="IPR036188">
    <property type="entry name" value="FAD/NAD-bd_sf"/>
</dbReference>